<comment type="similarity">
    <text evidence="3">Belongs to the HARBI1 family.</text>
</comment>
<comment type="cofactor">
    <cofactor evidence="1">
        <name>a divalent metal cation</name>
        <dbReference type="ChEBI" id="CHEBI:60240"/>
    </cofactor>
</comment>
<evidence type="ECO:0000256" key="8">
    <source>
        <dbReference type="SAM" id="SignalP"/>
    </source>
</evidence>
<dbReference type="PANTHER" id="PTHR22930:SF206">
    <property type="entry name" value="NUCLEASE HARBI1"/>
    <property type="match status" value="1"/>
</dbReference>
<dbReference type="GO" id="GO:0016787">
    <property type="term" value="F:hydrolase activity"/>
    <property type="evidence" value="ECO:0007669"/>
    <property type="project" value="UniProtKB-KW"/>
</dbReference>
<dbReference type="GO" id="GO:0004518">
    <property type="term" value="F:nuclease activity"/>
    <property type="evidence" value="ECO:0007669"/>
    <property type="project" value="UniProtKB-KW"/>
</dbReference>
<keyword evidence="5" id="KW-0479">Metal-binding</keyword>
<proteinExistence type="inferred from homology"/>
<name>A0AAD9PTV8_ACRCE</name>
<dbReference type="InterPro" id="IPR045249">
    <property type="entry name" value="HARBI1-like"/>
</dbReference>
<keyword evidence="7" id="KW-0539">Nucleus</keyword>
<feature type="signal peptide" evidence="8">
    <location>
        <begin position="1"/>
        <end position="16"/>
    </location>
</feature>
<organism evidence="10 11">
    <name type="scientific">Acropora cervicornis</name>
    <name type="common">Staghorn coral</name>
    <dbReference type="NCBI Taxonomy" id="6130"/>
    <lineage>
        <taxon>Eukaryota</taxon>
        <taxon>Metazoa</taxon>
        <taxon>Cnidaria</taxon>
        <taxon>Anthozoa</taxon>
        <taxon>Hexacorallia</taxon>
        <taxon>Scleractinia</taxon>
        <taxon>Astrocoeniina</taxon>
        <taxon>Acroporidae</taxon>
        <taxon>Acropora</taxon>
    </lineage>
</organism>
<dbReference type="EMBL" id="JARQWQ010000133">
    <property type="protein sequence ID" value="KAK2548978.1"/>
    <property type="molecule type" value="Genomic_DNA"/>
</dbReference>
<keyword evidence="8" id="KW-0732">Signal</keyword>
<feature type="domain" description="DDE Tnp4" evidence="9">
    <location>
        <begin position="36"/>
        <end position="169"/>
    </location>
</feature>
<dbReference type="Proteomes" id="UP001249851">
    <property type="component" value="Unassembled WGS sequence"/>
</dbReference>
<evidence type="ECO:0000256" key="4">
    <source>
        <dbReference type="ARBA" id="ARBA00022722"/>
    </source>
</evidence>
<evidence type="ECO:0000313" key="11">
    <source>
        <dbReference type="Proteomes" id="UP001249851"/>
    </source>
</evidence>
<gene>
    <name evidence="10" type="ORF">P5673_030598</name>
</gene>
<dbReference type="AlphaFoldDB" id="A0AAD9PTV8"/>
<evidence type="ECO:0000256" key="3">
    <source>
        <dbReference type="ARBA" id="ARBA00006958"/>
    </source>
</evidence>
<accession>A0AAD9PTV8</accession>
<evidence type="ECO:0000256" key="1">
    <source>
        <dbReference type="ARBA" id="ARBA00001968"/>
    </source>
</evidence>
<reference evidence="10" key="1">
    <citation type="journal article" date="2023" name="G3 (Bethesda)">
        <title>Whole genome assembly and annotation of the endangered Caribbean coral Acropora cervicornis.</title>
        <authorList>
            <person name="Selwyn J.D."/>
            <person name="Vollmer S.V."/>
        </authorList>
    </citation>
    <scope>NUCLEOTIDE SEQUENCE</scope>
    <source>
        <strain evidence="10">K2</strain>
    </source>
</reference>
<evidence type="ECO:0000256" key="7">
    <source>
        <dbReference type="ARBA" id="ARBA00023242"/>
    </source>
</evidence>
<dbReference type="PANTHER" id="PTHR22930">
    <property type="match status" value="1"/>
</dbReference>
<dbReference type="GO" id="GO:0046872">
    <property type="term" value="F:metal ion binding"/>
    <property type="evidence" value="ECO:0007669"/>
    <property type="project" value="UniProtKB-KW"/>
</dbReference>
<dbReference type="Pfam" id="PF13359">
    <property type="entry name" value="DDE_Tnp_4"/>
    <property type="match status" value="1"/>
</dbReference>
<keyword evidence="4" id="KW-0540">Nuclease</keyword>
<dbReference type="GO" id="GO:0005634">
    <property type="term" value="C:nucleus"/>
    <property type="evidence" value="ECO:0007669"/>
    <property type="project" value="UniProtKB-SubCell"/>
</dbReference>
<evidence type="ECO:0000256" key="5">
    <source>
        <dbReference type="ARBA" id="ARBA00022723"/>
    </source>
</evidence>
<evidence type="ECO:0000256" key="6">
    <source>
        <dbReference type="ARBA" id="ARBA00022801"/>
    </source>
</evidence>
<evidence type="ECO:0000256" key="2">
    <source>
        <dbReference type="ARBA" id="ARBA00004123"/>
    </source>
</evidence>
<comment type="caution">
    <text evidence="10">The sequence shown here is derived from an EMBL/GenBank/DDBJ whole genome shotgun (WGS) entry which is preliminary data.</text>
</comment>
<keyword evidence="11" id="KW-1185">Reference proteome</keyword>
<sequence>MAELLVGVLFMLWVTALEKALCNPRAAFRLSKKRGVVDPKYCFTDVFIGWPGRVHDARVLADSPLYGLGQNGTLFPPDKTEVINGVRIPVVIIGDAAYPSLEWLMKPYADNGWLTPSQRAFNNNLSSTRMTVEIAFGRLKGRWRILLKRLDMKTQNVPLAVGACCTLHNICEIHGEAFDDNWWPNDNDDDGDDGVAVAALHPAVAMRNAISLNF</sequence>
<dbReference type="InterPro" id="IPR027806">
    <property type="entry name" value="HARBI1_dom"/>
</dbReference>
<comment type="subcellular location">
    <subcellularLocation>
        <location evidence="2">Nucleus</location>
    </subcellularLocation>
</comment>
<protein>
    <submittedName>
        <fullName evidence="10">Protein ALP1-like</fullName>
    </submittedName>
</protein>
<keyword evidence="6" id="KW-0378">Hydrolase</keyword>
<evidence type="ECO:0000313" key="10">
    <source>
        <dbReference type="EMBL" id="KAK2548978.1"/>
    </source>
</evidence>
<reference evidence="10" key="2">
    <citation type="journal article" date="2023" name="Science">
        <title>Genomic signatures of disease resistance in endangered staghorn corals.</title>
        <authorList>
            <person name="Vollmer S.V."/>
            <person name="Selwyn J.D."/>
            <person name="Despard B.A."/>
            <person name="Roesel C.L."/>
        </authorList>
    </citation>
    <scope>NUCLEOTIDE SEQUENCE</scope>
    <source>
        <strain evidence="10">K2</strain>
    </source>
</reference>
<feature type="chain" id="PRO_5042250740" evidence="8">
    <location>
        <begin position="17"/>
        <end position="214"/>
    </location>
</feature>
<evidence type="ECO:0000259" key="9">
    <source>
        <dbReference type="Pfam" id="PF13359"/>
    </source>
</evidence>